<proteinExistence type="predicted"/>
<organism evidence="2 3">
    <name type="scientific">Leptospira interrogans str. UI 12758</name>
    <dbReference type="NCBI Taxonomy" id="1049938"/>
    <lineage>
        <taxon>Bacteria</taxon>
        <taxon>Pseudomonadati</taxon>
        <taxon>Spirochaetota</taxon>
        <taxon>Spirochaetia</taxon>
        <taxon>Leptospirales</taxon>
        <taxon>Leptospiraceae</taxon>
        <taxon>Leptospira</taxon>
    </lineage>
</organism>
<protein>
    <submittedName>
        <fullName evidence="2">Uncharacterized protein</fullName>
    </submittedName>
</protein>
<feature type="coiled-coil region" evidence="1">
    <location>
        <begin position="81"/>
        <end position="137"/>
    </location>
</feature>
<evidence type="ECO:0000313" key="3">
    <source>
        <dbReference type="Proteomes" id="UP000001340"/>
    </source>
</evidence>
<evidence type="ECO:0000313" key="2">
    <source>
        <dbReference type="EMBL" id="EKR55213.1"/>
    </source>
</evidence>
<dbReference type="RefSeq" id="WP_000920148.1">
    <property type="nucleotide sequence ID" value="NZ_AHNR02000033.1"/>
</dbReference>
<dbReference type="Proteomes" id="UP000001340">
    <property type="component" value="Unassembled WGS sequence"/>
</dbReference>
<comment type="caution">
    <text evidence="2">The sequence shown here is derived from an EMBL/GenBank/DDBJ whole genome shotgun (WGS) entry which is preliminary data.</text>
</comment>
<dbReference type="AlphaFoldDB" id="A0A0E2D5M8"/>
<keyword evidence="1" id="KW-0175">Coiled coil</keyword>
<name>A0A0E2D5M8_LEPIR</name>
<accession>A0A0E2D5M8</accession>
<evidence type="ECO:0000256" key="1">
    <source>
        <dbReference type="SAM" id="Coils"/>
    </source>
</evidence>
<gene>
    <name evidence="2" type="ORF">LEP1GSC105_0040</name>
</gene>
<sequence>MLKSAILRLREKVSNTNISKSNLNVSKPDLEKLNGEVTKLLESGSLLPEKEKIEKWALSQGLEEAEAIVFAEDAVNSYFKSSEKETKTKEEEKELEEKIQKSILLYEEVNNTLEILKSGQETLAEAIECLLEKAEENSKLKTEVLTLKSQVGNLSKEKNETKNPVTTQIKKSNLNGMISPMEKDKISNRIIELIKQGKCQIEDLSFFESTHKLSERVEKSFKEEHKENHI</sequence>
<reference evidence="2 3" key="1">
    <citation type="submission" date="2012-10" db="EMBL/GenBank/DDBJ databases">
        <authorList>
            <person name="Harkins D.M."/>
            <person name="Durkin A.S."/>
            <person name="Brinkac L.M."/>
            <person name="Haft D.H."/>
            <person name="Selengut J.D."/>
            <person name="Sanka R."/>
            <person name="DePew J."/>
            <person name="Purushe J."/>
            <person name="Chanthongthip A."/>
            <person name="Lattana O."/>
            <person name="Phetsouvanh R."/>
            <person name="Newton P.N."/>
            <person name="Vinetz J.M."/>
            <person name="Sutton G.G."/>
            <person name="Nierman W.C."/>
            <person name="Fouts D.E."/>
        </authorList>
    </citation>
    <scope>NUCLEOTIDE SEQUENCE [LARGE SCALE GENOMIC DNA]</scope>
    <source>
        <strain evidence="2 3">UI 12758</strain>
    </source>
</reference>
<dbReference type="EMBL" id="AHNR02000033">
    <property type="protein sequence ID" value="EKR55213.1"/>
    <property type="molecule type" value="Genomic_DNA"/>
</dbReference>